<name>A0A6J7WTM5_9CAUD</name>
<evidence type="ECO:0000313" key="1">
    <source>
        <dbReference type="EMBL" id="CAB5221097.1"/>
    </source>
</evidence>
<organism evidence="1">
    <name type="scientific">uncultured Caudovirales phage</name>
    <dbReference type="NCBI Taxonomy" id="2100421"/>
    <lineage>
        <taxon>Viruses</taxon>
        <taxon>Duplodnaviria</taxon>
        <taxon>Heunggongvirae</taxon>
        <taxon>Uroviricota</taxon>
        <taxon>Caudoviricetes</taxon>
        <taxon>Peduoviridae</taxon>
        <taxon>Maltschvirus</taxon>
        <taxon>Maltschvirus maltsch</taxon>
    </lineage>
</organism>
<dbReference type="Pfam" id="PF20025">
    <property type="entry name" value="DUF6433"/>
    <property type="match status" value="1"/>
</dbReference>
<protein>
    <submittedName>
        <fullName evidence="1">Uncharacterized protein</fullName>
    </submittedName>
</protein>
<gene>
    <name evidence="1" type="ORF">UFOVP240_80</name>
</gene>
<reference evidence="1" key="1">
    <citation type="submission" date="2020-05" db="EMBL/GenBank/DDBJ databases">
        <authorList>
            <person name="Chiriac C."/>
            <person name="Salcher M."/>
            <person name="Ghai R."/>
            <person name="Kavagutti S V."/>
        </authorList>
    </citation>
    <scope>NUCLEOTIDE SEQUENCE</scope>
</reference>
<accession>A0A6J7WTM5</accession>
<proteinExistence type="predicted"/>
<sequence length="133" mass="15413">MLKEINADPTTLEKYKEDAALKIIFDYAFDPAKKFVLPEGEPPFNPAVEPLGMTPTNMFNEVRRFYVFCRTDLKPIKRESLFVSFLEGIHPDEAKLMLAVKDQKLTKMYPKITRKLLESYNLIKPIVKETKDA</sequence>
<dbReference type="InterPro" id="IPR045491">
    <property type="entry name" value="DUF6433"/>
</dbReference>
<dbReference type="EMBL" id="LR798293">
    <property type="protein sequence ID" value="CAB5221097.1"/>
    <property type="molecule type" value="Genomic_DNA"/>
</dbReference>